<evidence type="ECO:0000313" key="3">
    <source>
        <dbReference type="Proteomes" id="UP001153555"/>
    </source>
</evidence>
<dbReference type="PANTHER" id="PTHR46328:SF7">
    <property type="entry name" value="FAR-RED IMPAIRED RESPONSIVE (FAR1) FAMILY PROTEIN"/>
    <property type="match status" value="1"/>
</dbReference>
<dbReference type="PANTHER" id="PTHR46328">
    <property type="entry name" value="FAR-RED IMPAIRED RESPONSIVE (FAR1) FAMILY PROTEIN-RELATED"/>
    <property type="match status" value="1"/>
</dbReference>
<dbReference type="OrthoDB" id="1886686at2759"/>
<sequence>MEFETKDDVRKFYVDYATRVGFVARLAQIEGGNITHCLVCKKQGISSSPKGKMGPEGKPRHSMREACEARILFKLEESGKWVVTGFFKDHNHALDLVCLFSTHISAVWFIQFCEIWLCVLIDTNFKNP</sequence>
<accession>A0A9N7MJK0</accession>
<dbReference type="AlphaFoldDB" id="A0A9N7MJK0"/>
<proteinExistence type="predicted"/>
<organism evidence="2 3">
    <name type="scientific">Striga hermonthica</name>
    <name type="common">Purple witchweed</name>
    <name type="synonym">Buchnera hermonthica</name>
    <dbReference type="NCBI Taxonomy" id="68872"/>
    <lineage>
        <taxon>Eukaryota</taxon>
        <taxon>Viridiplantae</taxon>
        <taxon>Streptophyta</taxon>
        <taxon>Embryophyta</taxon>
        <taxon>Tracheophyta</taxon>
        <taxon>Spermatophyta</taxon>
        <taxon>Magnoliopsida</taxon>
        <taxon>eudicotyledons</taxon>
        <taxon>Gunneridae</taxon>
        <taxon>Pentapetalae</taxon>
        <taxon>asterids</taxon>
        <taxon>lamiids</taxon>
        <taxon>Lamiales</taxon>
        <taxon>Orobanchaceae</taxon>
        <taxon>Buchnereae</taxon>
        <taxon>Striga</taxon>
    </lineage>
</organism>
<dbReference type="Pfam" id="PF03101">
    <property type="entry name" value="FAR1"/>
    <property type="match status" value="1"/>
</dbReference>
<dbReference type="EMBL" id="CACSLK010000214">
    <property type="protein sequence ID" value="CAA0805984.1"/>
    <property type="molecule type" value="Genomic_DNA"/>
</dbReference>
<comment type="caution">
    <text evidence="2">The sequence shown here is derived from an EMBL/GenBank/DDBJ whole genome shotgun (WGS) entry which is preliminary data.</text>
</comment>
<evidence type="ECO:0000259" key="1">
    <source>
        <dbReference type="Pfam" id="PF03101"/>
    </source>
</evidence>
<evidence type="ECO:0000313" key="2">
    <source>
        <dbReference type="EMBL" id="CAA0805984.1"/>
    </source>
</evidence>
<keyword evidence="3" id="KW-1185">Reference proteome</keyword>
<dbReference type="InterPro" id="IPR004330">
    <property type="entry name" value="FAR1_DNA_bnd_dom"/>
</dbReference>
<name>A0A9N7MJK0_STRHE</name>
<reference evidence="2" key="1">
    <citation type="submission" date="2019-12" db="EMBL/GenBank/DDBJ databases">
        <authorList>
            <person name="Scholes J."/>
        </authorList>
    </citation>
    <scope>NUCLEOTIDE SEQUENCE</scope>
</reference>
<dbReference type="Proteomes" id="UP001153555">
    <property type="component" value="Unassembled WGS sequence"/>
</dbReference>
<feature type="domain" description="FAR1" evidence="1">
    <location>
        <begin position="11"/>
        <end position="94"/>
    </location>
</feature>
<protein>
    <submittedName>
        <fullName evidence="2">Far-red impaired responsive (FAR1) family protein</fullName>
    </submittedName>
</protein>
<gene>
    <name evidence="2" type="ORF">SHERM_00889</name>
</gene>